<dbReference type="SMART" id="SM00852">
    <property type="entry name" value="MoCF_biosynth"/>
    <property type="match status" value="1"/>
</dbReference>
<dbReference type="InterPro" id="IPR001453">
    <property type="entry name" value="MoaB/Mog_dom"/>
</dbReference>
<gene>
    <name evidence="4" type="ORF">METZ01_LOCUS128956</name>
</gene>
<dbReference type="CDD" id="cd00887">
    <property type="entry name" value="MoeA"/>
    <property type="match status" value="1"/>
</dbReference>
<sequence>VIVQPNCEDEYDPGLLPVNVALTRIAESVTPLSDVEQLPVREALGRILAEALHSPVDVPNHTNSAMDGYALAASDLGLKELTVIGTAWAGRAFTAVISAGQCVRIMTGAVIPEGCDTVVMQEHVECNGDQIRIAPGQKPGQHVRQAGEDLAAGTLALAGGHRLLPSDLGLVASLGIGELRVLRKPRVAFFSNGDELRSIGEPLALGEVYDSNRYTLHGMLTRLAVDFIDLGVVPDDRDRIRETLLQAANMADVVITSAGASVGDADYVKDILDEIAQVNFWKLAMKPGRPLSFGRIGEAFFFGLPGN</sequence>
<keyword evidence="2" id="KW-0501">Molybdenum cofactor biosynthesis</keyword>
<dbReference type="PANTHER" id="PTHR10192:SF5">
    <property type="entry name" value="GEPHYRIN"/>
    <property type="match status" value="1"/>
</dbReference>
<dbReference type="PANTHER" id="PTHR10192">
    <property type="entry name" value="MOLYBDOPTERIN BIOSYNTHESIS PROTEIN"/>
    <property type="match status" value="1"/>
</dbReference>
<dbReference type="InterPro" id="IPR008284">
    <property type="entry name" value="MoCF_biosynth_CS"/>
</dbReference>
<dbReference type="FunFam" id="2.170.190.11:FF:000001">
    <property type="entry name" value="Molybdopterin molybdenumtransferase"/>
    <property type="match status" value="1"/>
</dbReference>
<evidence type="ECO:0000259" key="3">
    <source>
        <dbReference type="SMART" id="SM00852"/>
    </source>
</evidence>
<dbReference type="Pfam" id="PF00994">
    <property type="entry name" value="MoCF_biosynth"/>
    <property type="match status" value="1"/>
</dbReference>
<dbReference type="PROSITE" id="PS01079">
    <property type="entry name" value="MOCF_BIOSYNTHESIS_2"/>
    <property type="match status" value="1"/>
</dbReference>
<dbReference type="NCBIfam" id="TIGR00177">
    <property type="entry name" value="molyb_syn"/>
    <property type="match status" value="1"/>
</dbReference>
<feature type="non-terminal residue" evidence="4">
    <location>
        <position position="307"/>
    </location>
</feature>
<dbReference type="GO" id="GO:0005829">
    <property type="term" value="C:cytosol"/>
    <property type="evidence" value="ECO:0007669"/>
    <property type="project" value="TreeGrafter"/>
</dbReference>
<accession>A0A381YHL0</accession>
<dbReference type="InterPro" id="IPR005110">
    <property type="entry name" value="MoeA_linker/N"/>
</dbReference>
<dbReference type="Gene3D" id="3.40.980.10">
    <property type="entry name" value="MoaB/Mog-like domain"/>
    <property type="match status" value="1"/>
</dbReference>
<dbReference type="SUPFAM" id="SSF63882">
    <property type="entry name" value="MoeA N-terminal region -like"/>
    <property type="match status" value="1"/>
</dbReference>
<dbReference type="Gene3D" id="2.170.190.11">
    <property type="entry name" value="Molybdopterin biosynthesis moea protein, domain 3"/>
    <property type="match status" value="1"/>
</dbReference>
<dbReference type="InterPro" id="IPR036425">
    <property type="entry name" value="MoaB/Mog-like_dom_sf"/>
</dbReference>
<organism evidence="4">
    <name type="scientific">marine metagenome</name>
    <dbReference type="NCBI Taxonomy" id="408172"/>
    <lineage>
        <taxon>unclassified sequences</taxon>
        <taxon>metagenomes</taxon>
        <taxon>ecological metagenomes</taxon>
    </lineage>
</organism>
<dbReference type="Pfam" id="PF03453">
    <property type="entry name" value="MoeA_N"/>
    <property type="match status" value="1"/>
</dbReference>
<dbReference type="Gene3D" id="3.90.105.10">
    <property type="entry name" value="Molybdopterin biosynthesis moea protein, domain 2"/>
    <property type="match status" value="1"/>
</dbReference>
<dbReference type="GO" id="GO:0006777">
    <property type="term" value="P:Mo-molybdopterin cofactor biosynthetic process"/>
    <property type="evidence" value="ECO:0007669"/>
    <property type="project" value="UniProtKB-KW"/>
</dbReference>
<dbReference type="AlphaFoldDB" id="A0A381YHL0"/>
<name>A0A381YHL0_9ZZZZ</name>
<feature type="non-terminal residue" evidence="4">
    <location>
        <position position="1"/>
    </location>
</feature>
<dbReference type="InterPro" id="IPR038987">
    <property type="entry name" value="MoeA-like"/>
</dbReference>
<reference evidence="4" key="1">
    <citation type="submission" date="2018-05" db="EMBL/GenBank/DDBJ databases">
        <authorList>
            <person name="Lanie J.A."/>
            <person name="Ng W.-L."/>
            <person name="Kazmierczak K.M."/>
            <person name="Andrzejewski T.M."/>
            <person name="Davidsen T.M."/>
            <person name="Wayne K.J."/>
            <person name="Tettelin H."/>
            <person name="Glass J.I."/>
            <person name="Rusch D."/>
            <person name="Podicherti R."/>
            <person name="Tsui H.-C.T."/>
            <person name="Winkler M.E."/>
        </authorList>
    </citation>
    <scope>NUCLEOTIDE SEQUENCE</scope>
</reference>
<evidence type="ECO:0000256" key="2">
    <source>
        <dbReference type="ARBA" id="ARBA00023150"/>
    </source>
</evidence>
<dbReference type="EMBL" id="UINC01018177">
    <property type="protein sequence ID" value="SVA76102.1"/>
    <property type="molecule type" value="Genomic_DNA"/>
</dbReference>
<comment type="pathway">
    <text evidence="1">Cofactor biosynthesis; molybdopterin biosynthesis.</text>
</comment>
<dbReference type="GO" id="GO:0061599">
    <property type="term" value="F:molybdopterin molybdotransferase activity"/>
    <property type="evidence" value="ECO:0007669"/>
    <property type="project" value="TreeGrafter"/>
</dbReference>
<evidence type="ECO:0000313" key="4">
    <source>
        <dbReference type="EMBL" id="SVA76102.1"/>
    </source>
</evidence>
<evidence type="ECO:0000256" key="1">
    <source>
        <dbReference type="ARBA" id="ARBA00005046"/>
    </source>
</evidence>
<proteinExistence type="predicted"/>
<dbReference type="SUPFAM" id="SSF53218">
    <property type="entry name" value="Molybdenum cofactor biosynthesis proteins"/>
    <property type="match status" value="1"/>
</dbReference>
<protein>
    <recommendedName>
        <fullName evidence="3">MoaB/Mog domain-containing protein</fullName>
    </recommendedName>
</protein>
<dbReference type="InterPro" id="IPR036135">
    <property type="entry name" value="MoeA_linker/N_sf"/>
</dbReference>
<feature type="domain" description="MoaB/Mog" evidence="3">
    <location>
        <begin position="188"/>
        <end position="307"/>
    </location>
</feature>